<name>A0A7S3QLY7_DUNTE</name>
<dbReference type="EMBL" id="HBIP01004206">
    <property type="protein sequence ID" value="CAE0486949.1"/>
    <property type="molecule type" value="Transcribed_RNA"/>
</dbReference>
<evidence type="ECO:0000256" key="3">
    <source>
        <dbReference type="ARBA" id="ARBA00022723"/>
    </source>
</evidence>
<dbReference type="GO" id="GO:0017025">
    <property type="term" value="F:TBP-class protein binding"/>
    <property type="evidence" value="ECO:0007669"/>
    <property type="project" value="InterPro"/>
</dbReference>
<dbReference type="InterPro" id="IPR036915">
    <property type="entry name" value="Cyclin-like_sf"/>
</dbReference>
<dbReference type="InterPro" id="IPR013150">
    <property type="entry name" value="TFIIB_cyclin"/>
</dbReference>
<dbReference type="FunFam" id="1.10.472.10:FF:000066">
    <property type="entry name" value="Transcription factor IIIB subunit"/>
    <property type="match status" value="1"/>
</dbReference>
<dbReference type="GO" id="GO:0070897">
    <property type="term" value="P:transcription preinitiation complex assembly"/>
    <property type="evidence" value="ECO:0007669"/>
    <property type="project" value="InterPro"/>
</dbReference>
<dbReference type="InterPro" id="IPR013763">
    <property type="entry name" value="Cyclin-like_dom"/>
</dbReference>
<dbReference type="SMART" id="SM00385">
    <property type="entry name" value="CYCLIN"/>
    <property type="match status" value="2"/>
</dbReference>
<dbReference type="PRINTS" id="PR00685">
    <property type="entry name" value="TIFACTORIIB"/>
</dbReference>
<dbReference type="PANTHER" id="PTHR11618:SF4">
    <property type="entry name" value="TRANSCRIPTION FACTOR IIIB 90 KDA SUBUNIT"/>
    <property type="match status" value="1"/>
</dbReference>
<evidence type="ECO:0000256" key="9">
    <source>
        <dbReference type="SAM" id="MobiDB-lite"/>
    </source>
</evidence>
<dbReference type="CDD" id="cd20554">
    <property type="entry name" value="CYCLIN_TFIIIB90_rpt2"/>
    <property type="match status" value="1"/>
</dbReference>
<keyword evidence="6" id="KW-0805">Transcription regulation</keyword>
<dbReference type="Pfam" id="PF00382">
    <property type="entry name" value="TFIIB"/>
    <property type="match status" value="2"/>
</dbReference>
<evidence type="ECO:0000256" key="4">
    <source>
        <dbReference type="ARBA" id="ARBA00022771"/>
    </source>
</evidence>
<organism evidence="11">
    <name type="scientific">Dunaliella tertiolecta</name>
    <name type="common">Green alga</name>
    <dbReference type="NCBI Taxonomy" id="3047"/>
    <lineage>
        <taxon>Eukaryota</taxon>
        <taxon>Viridiplantae</taxon>
        <taxon>Chlorophyta</taxon>
        <taxon>core chlorophytes</taxon>
        <taxon>Chlorophyceae</taxon>
        <taxon>CS clade</taxon>
        <taxon>Chlamydomonadales</taxon>
        <taxon>Dunaliellaceae</taxon>
        <taxon>Dunaliella</taxon>
    </lineage>
</organism>
<dbReference type="InterPro" id="IPR000812">
    <property type="entry name" value="TFIIB"/>
</dbReference>
<gene>
    <name evidence="11" type="ORF">DTER00134_LOCUS1989</name>
</gene>
<keyword evidence="5" id="KW-0862">Zinc</keyword>
<feature type="region of interest" description="Disordered" evidence="9">
    <location>
        <begin position="317"/>
        <end position="350"/>
    </location>
</feature>
<dbReference type="SUPFAM" id="SSF47954">
    <property type="entry name" value="Cyclin-like"/>
    <property type="match status" value="2"/>
</dbReference>
<dbReference type="Gene3D" id="1.10.472.10">
    <property type="entry name" value="Cyclin-like"/>
    <property type="match status" value="2"/>
</dbReference>
<protein>
    <recommendedName>
        <fullName evidence="10">Cyclin-like domain-containing protein</fullName>
    </recommendedName>
</protein>
<feature type="domain" description="Cyclin-like" evidence="10">
    <location>
        <begin position="191"/>
        <end position="287"/>
    </location>
</feature>
<evidence type="ECO:0000313" key="11">
    <source>
        <dbReference type="EMBL" id="CAE0486949.1"/>
    </source>
</evidence>
<comment type="subcellular location">
    <subcellularLocation>
        <location evidence="1">Nucleus</location>
    </subcellularLocation>
</comment>
<evidence type="ECO:0000256" key="5">
    <source>
        <dbReference type="ARBA" id="ARBA00022833"/>
    </source>
</evidence>
<evidence type="ECO:0000256" key="7">
    <source>
        <dbReference type="ARBA" id="ARBA00023163"/>
    </source>
</evidence>
<reference evidence="11" key="1">
    <citation type="submission" date="2021-01" db="EMBL/GenBank/DDBJ databases">
        <authorList>
            <person name="Corre E."/>
            <person name="Pelletier E."/>
            <person name="Niang G."/>
            <person name="Scheremetjew M."/>
            <person name="Finn R."/>
            <person name="Kale V."/>
            <person name="Holt S."/>
            <person name="Cochrane G."/>
            <person name="Meng A."/>
            <person name="Brown T."/>
            <person name="Cohen L."/>
        </authorList>
    </citation>
    <scope>NUCLEOTIDE SEQUENCE</scope>
    <source>
        <strain evidence="11">CCMP1320</strain>
    </source>
</reference>
<dbReference type="PANTHER" id="PTHR11618">
    <property type="entry name" value="TRANSCRIPTION INITIATION FACTOR IIB-RELATED"/>
    <property type="match status" value="1"/>
</dbReference>
<dbReference type="GO" id="GO:0000126">
    <property type="term" value="C:transcription factor TFIIIB complex"/>
    <property type="evidence" value="ECO:0007669"/>
    <property type="project" value="TreeGrafter"/>
</dbReference>
<sequence length="368" mass="40565">MWCGTCAAEVEVDVDESHGFSCCLQCGRVVEDIAFASDVQFQRGPDGEGGMVGQMVGEGGQARGQARFSGGRFWPGQSDSHENALARGRSHIAGLVEQLHITPHNEVTESAHRLYRLAMQRGFTRGRRVEQVAATCLYIYCRQEARPYMLIDFSDHLSINVFTLGAVYLQLLRLFRLDEFPNFTKPIDPSLYLHRFVDRLKLGSKKVAVSSTALKLVQSMKRDWMQTGRRPSGICGAALFIASHIHGIEKTKREIISVVHVGWNTVEKRVMEFANSNMGEMTVAGFEAFAQGLEEEKAATLAQYEKQHQEQMLALPAPDEGAAGGKGPAAGGAHKQADQSATDAENQDADEEAGIYRGILSWGKRYVV</sequence>
<evidence type="ECO:0000256" key="6">
    <source>
        <dbReference type="ARBA" id="ARBA00023015"/>
    </source>
</evidence>
<accession>A0A7S3QLY7</accession>
<evidence type="ECO:0000256" key="8">
    <source>
        <dbReference type="ARBA" id="ARBA00023242"/>
    </source>
</evidence>
<feature type="domain" description="Cyclin-like" evidence="10">
    <location>
        <begin position="90"/>
        <end position="173"/>
    </location>
</feature>
<evidence type="ECO:0000259" key="10">
    <source>
        <dbReference type="SMART" id="SM00385"/>
    </source>
</evidence>
<dbReference type="GO" id="GO:0008270">
    <property type="term" value="F:zinc ion binding"/>
    <property type="evidence" value="ECO:0007669"/>
    <property type="project" value="UniProtKB-KW"/>
</dbReference>
<dbReference type="GO" id="GO:0000995">
    <property type="term" value="F:RNA polymerase III general transcription initiation factor activity"/>
    <property type="evidence" value="ECO:0007669"/>
    <property type="project" value="TreeGrafter"/>
</dbReference>
<evidence type="ECO:0000256" key="1">
    <source>
        <dbReference type="ARBA" id="ARBA00004123"/>
    </source>
</evidence>
<evidence type="ECO:0000256" key="2">
    <source>
        <dbReference type="ARBA" id="ARBA00010857"/>
    </source>
</evidence>
<keyword evidence="3" id="KW-0479">Metal-binding</keyword>
<dbReference type="GO" id="GO:0097550">
    <property type="term" value="C:transcription preinitiation complex"/>
    <property type="evidence" value="ECO:0007669"/>
    <property type="project" value="TreeGrafter"/>
</dbReference>
<dbReference type="GO" id="GO:0001006">
    <property type="term" value="F:RNA polymerase III type 3 promoter sequence-specific DNA binding"/>
    <property type="evidence" value="ECO:0007669"/>
    <property type="project" value="TreeGrafter"/>
</dbReference>
<keyword evidence="4" id="KW-0863">Zinc-finger</keyword>
<dbReference type="GO" id="GO:0005634">
    <property type="term" value="C:nucleus"/>
    <property type="evidence" value="ECO:0007669"/>
    <property type="project" value="UniProtKB-SubCell"/>
</dbReference>
<dbReference type="CDD" id="cd20553">
    <property type="entry name" value="CYCLIN_TFIIIB90_rpt1"/>
    <property type="match status" value="1"/>
</dbReference>
<dbReference type="FunFam" id="1.10.472.10:FF:000007">
    <property type="entry name" value="Transcription factor IIIB 90 kDa subunit"/>
    <property type="match status" value="1"/>
</dbReference>
<keyword evidence="7" id="KW-0804">Transcription</keyword>
<comment type="similarity">
    <text evidence="2">Belongs to the TFIIB family.</text>
</comment>
<dbReference type="AlphaFoldDB" id="A0A7S3QLY7"/>
<proteinExistence type="inferred from homology"/>
<keyword evidence="8" id="KW-0539">Nucleus</keyword>